<evidence type="ECO:0000256" key="3">
    <source>
        <dbReference type="ARBA" id="ARBA00022475"/>
    </source>
</evidence>
<dbReference type="CDD" id="cd06261">
    <property type="entry name" value="TM_PBP2"/>
    <property type="match status" value="1"/>
</dbReference>
<sequence length="287" mass="32178">MSDDKIVVRKKKKKFKVFPLVNGLIFILISLIIIIPIWKVLCDSLDARSAYGLNLHPVEFTLGGYQAIINRTSLYMPFLISVVTTIVGTFCGLLLVTLGGYVLIQWEMPGRNFFAYMLLFTMIFDGGMIPKYLVIKELGLMNTLWAVILPMSINVYNLVLMRNFFEGIPESLFEAAQIDGCSPMGIFFKIVLPLSKAALASIGLMFSVSFWNDYTNFKLYISKNSLYNFQIRLRSMVSDSDIPNDSSVSPETISSAATIVAVLPFAIIYPFCQKYFVQGVNVGAVKE</sequence>
<feature type="transmembrane region" description="Helical" evidence="7">
    <location>
        <begin position="186"/>
        <end position="211"/>
    </location>
</feature>
<keyword evidence="3" id="KW-1003">Cell membrane</keyword>
<dbReference type="GO" id="GO:0005886">
    <property type="term" value="C:plasma membrane"/>
    <property type="evidence" value="ECO:0007669"/>
    <property type="project" value="UniProtKB-SubCell"/>
</dbReference>
<dbReference type="SUPFAM" id="SSF161098">
    <property type="entry name" value="MetI-like"/>
    <property type="match status" value="1"/>
</dbReference>
<comment type="similarity">
    <text evidence="7">Belongs to the binding-protein-dependent transport system permease family.</text>
</comment>
<feature type="transmembrane region" description="Helical" evidence="7">
    <location>
        <begin position="113"/>
        <end position="133"/>
    </location>
</feature>
<evidence type="ECO:0000313" key="10">
    <source>
        <dbReference type="Proteomes" id="UP000187651"/>
    </source>
</evidence>
<dbReference type="InterPro" id="IPR000515">
    <property type="entry name" value="MetI-like"/>
</dbReference>
<keyword evidence="10" id="KW-1185">Reference proteome</keyword>
<evidence type="ECO:0000256" key="7">
    <source>
        <dbReference type="RuleBase" id="RU363032"/>
    </source>
</evidence>
<keyword evidence="6 7" id="KW-0472">Membrane</keyword>
<dbReference type="Gene3D" id="1.10.3720.10">
    <property type="entry name" value="MetI-like"/>
    <property type="match status" value="1"/>
</dbReference>
<comment type="subcellular location">
    <subcellularLocation>
        <location evidence="1 7">Cell membrane</location>
        <topology evidence="1 7">Multi-pass membrane protein</topology>
    </subcellularLocation>
</comment>
<name>A0A1G9TT04_9FIRM</name>
<feature type="transmembrane region" description="Helical" evidence="7">
    <location>
        <begin position="145"/>
        <end position="165"/>
    </location>
</feature>
<dbReference type="RefSeq" id="WP_074520747.1">
    <property type="nucleotide sequence ID" value="NZ_FNHZ01000001.1"/>
</dbReference>
<dbReference type="EMBL" id="FNHZ01000001">
    <property type="protein sequence ID" value="SDM50741.1"/>
    <property type="molecule type" value="Genomic_DNA"/>
</dbReference>
<dbReference type="PANTHER" id="PTHR43744">
    <property type="entry name" value="ABC TRANSPORTER PERMEASE PROTEIN MG189-RELATED-RELATED"/>
    <property type="match status" value="1"/>
</dbReference>
<organism evidence="9 10">
    <name type="scientific">Lachnospira pectinoschiza</name>
    <dbReference type="NCBI Taxonomy" id="28052"/>
    <lineage>
        <taxon>Bacteria</taxon>
        <taxon>Bacillati</taxon>
        <taxon>Bacillota</taxon>
        <taxon>Clostridia</taxon>
        <taxon>Lachnospirales</taxon>
        <taxon>Lachnospiraceae</taxon>
        <taxon>Lachnospira</taxon>
    </lineage>
</organism>
<feature type="transmembrane region" description="Helical" evidence="7">
    <location>
        <begin position="78"/>
        <end position="104"/>
    </location>
</feature>
<proteinExistence type="inferred from homology"/>
<evidence type="ECO:0000256" key="2">
    <source>
        <dbReference type="ARBA" id="ARBA00022448"/>
    </source>
</evidence>
<dbReference type="Proteomes" id="UP000187651">
    <property type="component" value="Unassembled WGS sequence"/>
</dbReference>
<dbReference type="PROSITE" id="PS50928">
    <property type="entry name" value="ABC_TM1"/>
    <property type="match status" value="1"/>
</dbReference>
<keyword evidence="2 7" id="KW-0813">Transport</keyword>
<dbReference type="OrthoDB" id="157184at2"/>
<evidence type="ECO:0000256" key="5">
    <source>
        <dbReference type="ARBA" id="ARBA00022989"/>
    </source>
</evidence>
<accession>A0A1G9TT04</accession>
<evidence type="ECO:0000256" key="4">
    <source>
        <dbReference type="ARBA" id="ARBA00022692"/>
    </source>
</evidence>
<dbReference type="InterPro" id="IPR035906">
    <property type="entry name" value="MetI-like_sf"/>
</dbReference>
<evidence type="ECO:0000259" key="8">
    <source>
        <dbReference type="PROSITE" id="PS50928"/>
    </source>
</evidence>
<keyword evidence="4 7" id="KW-0812">Transmembrane</keyword>
<reference evidence="10" key="1">
    <citation type="submission" date="2016-10" db="EMBL/GenBank/DDBJ databases">
        <authorList>
            <person name="Varghese N."/>
            <person name="Submissions S."/>
        </authorList>
    </citation>
    <scope>NUCLEOTIDE SEQUENCE [LARGE SCALE GENOMIC DNA]</scope>
    <source>
        <strain evidence="10">M83</strain>
    </source>
</reference>
<dbReference type="AlphaFoldDB" id="A0A1G9TT04"/>
<dbReference type="Pfam" id="PF00528">
    <property type="entry name" value="BPD_transp_1"/>
    <property type="match status" value="1"/>
</dbReference>
<feature type="transmembrane region" description="Helical" evidence="7">
    <location>
        <begin position="20"/>
        <end position="38"/>
    </location>
</feature>
<keyword evidence="5 7" id="KW-1133">Transmembrane helix</keyword>
<dbReference type="GO" id="GO:0055085">
    <property type="term" value="P:transmembrane transport"/>
    <property type="evidence" value="ECO:0007669"/>
    <property type="project" value="InterPro"/>
</dbReference>
<evidence type="ECO:0000256" key="6">
    <source>
        <dbReference type="ARBA" id="ARBA00023136"/>
    </source>
</evidence>
<protein>
    <submittedName>
        <fullName evidence="9">Carbohydrate ABC transporter membrane protein 2, CUT1 family</fullName>
    </submittedName>
</protein>
<dbReference type="PANTHER" id="PTHR43744:SF9">
    <property type="entry name" value="POLYGALACTURONAN_RHAMNOGALACTURONAN TRANSPORT SYSTEM PERMEASE PROTEIN YTCP"/>
    <property type="match status" value="1"/>
</dbReference>
<feature type="transmembrane region" description="Helical" evidence="7">
    <location>
        <begin position="253"/>
        <end position="272"/>
    </location>
</feature>
<evidence type="ECO:0000256" key="1">
    <source>
        <dbReference type="ARBA" id="ARBA00004651"/>
    </source>
</evidence>
<evidence type="ECO:0000313" key="9">
    <source>
        <dbReference type="EMBL" id="SDM50741.1"/>
    </source>
</evidence>
<feature type="domain" description="ABC transmembrane type-1" evidence="8">
    <location>
        <begin position="74"/>
        <end position="271"/>
    </location>
</feature>
<gene>
    <name evidence="9" type="ORF">SAMN05216544_0478</name>
</gene>